<evidence type="ECO:0000313" key="3">
    <source>
        <dbReference type="Proteomes" id="UP000001601"/>
    </source>
</evidence>
<dbReference type="STRING" id="398720.MED217_10062"/>
<dbReference type="RefSeq" id="WP_009780382.1">
    <property type="nucleotide sequence ID" value="NZ_CH672395.1"/>
</dbReference>
<evidence type="ECO:0000313" key="2">
    <source>
        <dbReference type="EMBL" id="EAQ48885.1"/>
    </source>
</evidence>
<keyword evidence="3" id="KW-1185">Reference proteome</keyword>
<dbReference type="eggNOG" id="COG0664">
    <property type="taxonomic scope" value="Bacteria"/>
</dbReference>
<feature type="domain" description="Cyclic nucleotide-binding" evidence="1">
    <location>
        <begin position="29"/>
        <end position="114"/>
    </location>
</feature>
<comment type="caution">
    <text evidence="2">The sequence shown here is derived from an EMBL/GenBank/DDBJ whole genome shotgun (WGS) entry which is preliminary data.</text>
</comment>
<accession>A3XNI9</accession>
<reference evidence="2 3" key="1">
    <citation type="journal article" date="2007" name="Nature">
        <title>Light stimulates growth of proteorhodopsin-containing marine Flavobacteria.</title>
        <authorList>
            <person name="Gomez-Consarnau L."/>
            <person name="Gonzalez J.M."/>
            <person name="Coll-Llado M."/>
            <person name="Gourdon P."/>
            <person name="Pascher T."/>
            <person name="Neutze R."/>
            <person name="Pedros-Alio C."/>
            <person name="Pinhassi J."/>
        </authorList>
    </citation>
    <scope>NUCLEOTIDE SEQUENCE [LARGE SCALE GENOMIC DNA]</scope>
    <source>
        <strain evidence="2 3">MED217</strain>
    </source>
</reference>
<organism evidence="2 3">
    <name type="scientific">Leeuwenhoekiella blandensis (strain CECT 7118 / CCUG 51940 / KCTC 22103 / MED217)</name>
    <name type="common">Flavobacterium sp. (strain MED217)</name>
    <dbReference type="NCBI Taxonomy" id="398720"/>
    <lineage>
        <taxon>Bacteria</taxon>
        <taxon>Pseudomonadati</taxon>
        <taxon>Bacteroidota</taxon>
        <taxon>Flavobacteriia</taxon>
        <taxon>Flavobacteriales</taxon>
        <taxon>Flavobacteriaceae</taxon>
        <taxon>Leeuwenhoekiella</taxon>
    </lineage>
</organism>
<dbReference type="Gene3D" id="2.60.120.10">
    <property type="entry name" value="Jelly Rolls"/>
    <property type="match status" value="1"/>
</dbReference>
<dbReference type="SUPFAM" id="SSF51206">
    <property type="entry name" value="cAMP-binding domain-like"/>
    <property type="match status" value="1"/>
</dbReference>
<dbReference type="EMBL" id="AANC01000006">
    <property type="protein sequence ID" value="EAQ48885.1"/>
    <property type="molecule type" value="Genomic_DNA"/>
</dbReference>
<evidence type="ECO:0000259" key="1">
    <source>
        <dbReference type="Pfam" id="PF00027"/>
    </source>
</evidence>
<sequence>MEQLIEYIFQFGNLTAQQISFIEEQTEVVELKKGSYFSKAGKTPGEVAFVVDGVFRGWYYDKQGEEVTRCFIQEKSIMCDYINFEAQTASSEYIQACTDSKLLVFSKQSWEELSQIMKPWDAIKSKMVQLCMHQKSRKNPVISQDATTRYLEFLDNHPYLVNRIPLAYVASYLGVTQQSLSRIRKSLS</sequence>
<dbReference type="Proteomes" id="UP000001601">
    <property type="component" value="Unassembled WGS sequence"/>
</dbReference>
<dbReference type="InterPro" id="IPR000595">
    <property type="entry name" value="cNMP-bd_dom"/>
</dbReference>
<dbReference type="HOGENOM" id="CLU_075053_9_0_10"/>
<proteinExistence type="predicted"/>
<dbReference type="CDD" id="cd00038">
    <property type="entry name" value="CAP_ED"/>
    <property type="match status" value="1"/>
</dbReference>
<dbReference type="OrthoDB" id="758145at2"/>
<dbReference type="InterPro" id="IPR018490">
    <property type="entry name" value="cNMP-bd_dom_sf"/>
</dbReference>
<dbReference type="AlphaFoldDB" id="A3XNI9"/>
<name>A3XNI9_LEEBM</name>
<protein>
    <recommendedName>
        <fullName evidence="1">Cyclic nucleotide-binding domain-containing protein</fullName>
    </recommendedName>
</protein>
<dbReference type="Pfam" id="PF00027">
    <property type="entry name" value="cNMP_binding"/>
    <property type="match status" value="1"/>
</dbReference>
<dbReference type="InterPro" id="IPR014710">
    <property type="entry name" value="RmlC-like_jellyroll"/>
</dbReference>
<gene>
    <name evidence="2" type="ORF">MED217_10062</name>
</gene>